<evidence type="ECO:0000256" key="1">
    <source>
        <dbReference type="SAM" id="Phobius"/>
    </source>
</evidence>
<name>A0A2W5V3S5_9CAUL</name>
<accession>A0A2W5V3S5</accession>
<dbReference type="AlphaFoldDB" id="A0A2W5V3S5"/>
<evidence type="ECO:0000313" key="3">
    <source>
        <dbReference type="Proteomes" id="UP000249393"/>
    </source>
</evidence>
<proteinExistence type="predicted"/>
<evidence type="ECO:0000313" key="2">
    <source>
        <dbReference type="EMBL" id="PZR33952.1"/>
    </source>
</evidence>
<dbReference type="EMBL" id="QFQZ01000034">
    <property type="protein sequence ID" value="PZR33952.1"/>
    <property type="molecule type" value="Genomic_DNA"/>
</dbReference>
<keyword evidence="1" id="KW-0472">Membrane</keyword>
<gene>
    <name evidence="2" type="ORF">DI526_11995</name>
</gene>
<dbReference type="RefSeq" id="WP_304278054.1">
    <property type="nucleotide sequence ID" value="NZ_QFQZ01000034.1"/>
</dbReference>
<organism evidence="2 3">
    <name type="scientific">Caulobacter segnis</name>
    <dbReference type="NCBI Taxonomy" id="88688"/>
    <lineage>
        <taxon>Bacteria</taxon>
        <taxon>Pseudomonadati</taxon>
        <taxon>Pseudomonadota</taxon>
        <taxon>Alphaproteobacteria</taxon>
        <taxon>Caulobacterales</taxon>
        <taxon>Caulobacteraceae</taxon>
        <taxon>Caulobacter</taxon>
    </lineage>
</organism>
<keyword evidence="1" id="KW-1133">Transmembrane helix</keyword>
<keyword evidence="1" id="KW-0812">Transmembrane</keyword>
<comment type="caution">
    <text evidence="2">The sequence shown here is derived from an EMBL/GenBank/DDBJ whole genome shotgun (WGS) entry which is preliminary data.</text>
</comment>
<protein>
    <submittedName>
        <fullName evidence="2">Uncharacterized protein</fullName>
    </submittedName>
</protein>
<reference evidence="2 3" key="1">
    <citation type="submission" date="2017-08" db="EMBL/GenBank/DDBJ databases">
        <title>Infants hospitalized years apart are colonized by the same room-sourced microbial strains.</title>
        <authorList>
            <person name="Brooks B."/>
            <person name="Olm M.R."/>
            <person name="Firek B.A."/>
            <person name="Baker R."/>
            <person name="Thomas B.C."/>
            <person name="Morowitz M.J."/>
            <person name="Banfield J.F."/>
        </authorList>
    </citation>
    <scope>NUCLEOTIDE SEQUENCE [LARGE SCALE GENOMIC DNA]</scope>
    <source>
        <strain evidence="2">S2_003_000_R2_4</strain>
    </source>
</reference>
<dbReference type="Proteomes" id="UP000249393">
    <property type="component" value="Unassembled WGS sequence"/>
</dbReference>
<feature type="transmembrane region" description="Helical" evidence="1">
    <location>
        <begin position="29"/>
        <end position="47"/>
    </location>
</feature>
<sequence>MKLGVMLGVGLVVLFAGLANFWIGDIKLGLVMIAIFCALAGVSAMVGKREYEERRSRRPPLHDYEPHLE</sequence>